<dbReference type="GO" id="GO:0004252">
    <property type="term" value="F:serine-type endopeptidase activity"/>
    <property type="evidence" value="ECO:0007669"/>
    <property type="project" value="InterPro"/>
</dbReference>
<dbReference type="Gene3D" id="2.40.10.10">
    <property type="entry name" value="Trypsin-like serine proteases"/>
    <property type="match status" value="1"/>
</dbReference>
<organism evidence="3 4">
    <name type="scientific">Malurus cyaneus samueli</name>
    <dbReference type="NCBI Taxonomy" id="2593467"/>
    <lineage>
        <taxon>Eukaryota</taxon>
        <taxon>Metazoa</taxon>
        <taxon>Chordata</taxon>
        <taxon>Craniata</taxon>
        <taxon>Vertebrata</taxon>
        <taxon>Euteleostomi</taxon>
        <taxon>Archelosauria</taxon>
        <taxon>Archosauria</taxon>
        <taxon>Dinosauria</taxon>
        <taxon>Saurischia</taxon>
        <taxon>Theropoda</taxon>
        <taxon>Coelurosauria</taxon>
        <taxon>Aves</taxon>
        <taxon>Neognathae</taxon>
        <taxon>Neoaves</taxon>
        <taxon>Telluraves</taxon>
        <taxon>Australaves</taxon>
        <taxon>Passeriformes</taxon>
        <taxon>Meliphagoidea</taxon>
        <taxon>Maluridae</taxon>
        <taxon>Malurus</taxon>
    </lineage>
</organism>
<dbReference type="PANTHER" id="PTHR24252:SF7">
    <property type="entry name" value="HYALIN"/>
    <property type="match status" value="1"/>
</dbReference>
<sequence>MWVSGAGLGSLVLLKCGLRPSYESFQTTGKRLGAGTRARPGEFPWHVSIRSQGKHICGGTIISALWILTAAHFLDKSAPHNAQGRVQTCVSPFQNVVGPRAETAR</sequence>
<evidence type="ECO:0000259" key="2">
    <source>
        <dbReference type="Pfam" id="PF00089"/>
    </source>
</evidence>
<reference evidence="3" key="1">
    <citation type="submission" date="2025-08" db="UniProtKB">
        <authorList>
            <consortium name="Ensembl"/>
        </authorList>
    </citation>
    <scope>IDENTIFICATION</scope>
</reference>
<dbReference type="InterPro" id="IPR043504">
    <property type="entry name" value="Peptidase_S1_PA_chymotrypsin"/>
</dbReference>
<dbReference type="PANTHER" id="PTHR24252">
    <property type="entry name" value="ACROSIN-RELATED"/>
    <property type="match status" value="1"/>
</dbReference>
<dbReference type="Pfam" id="PF00089">
    <property type="entry name" value="Trypsin"/>
    <property type="match status" value="1"/>
</dbReference>
<dbReference type="Proteomes" id="UP000694560">
    <property type="component" value="Unplaced"/>
</dbReference>
<reference evidence="3" key="2">
    <citation type="submission" date="2025-09" db="UniProtKB">
        <authorList>
            <consortium name="Ensembl"/>
        </authorList>
    </citation>
    <scope>IDENTIFICATION</scope>
</reference>
<evidence type="ECO:0000313" key="3">
    <source>
        <dbReference type="Ensembl" id="ENSMCSP00000010574.1"/>
    </source>
</evidence>
<keyword evidence="1" id="KW-1015">Disulfide bond</keyword>
<dbReference type="InterPro" id="IPR009003">
    <property type="entry name" value="Peptidase_S1_PA"/>
</dbReference>
<evidence type="ECO:0000313" key="4">
    <source>
        <dbReference type="Proteomes" id="UP000694560"/>
    </source>
</evidence>
<keyword evidence="4" id="KW-1185">Reference proteome</keyword>
<dbReference type="GO" id="GO:0006508">
    <property type="term" value="P:proteolysis"/>
    <property type="evidence" value="ECO:0007669"/>
    <property type="project" value="InterPro"/>
</dbReference>
<dbReference type="OrthoDB" id="546450at2759"/>
<feature type="domain" description="Peptidase S1" evidence="2">
    <location>
        <begin position="35"/>
        <end position="86"/>
    </location>
</feature>
<dbReference type="AlphaFoldDB" id="A0A8C5TTC5"/>
<accession>A0A8C5TTC5</accession>
<dbReference type="InterPro" id="IPR001254">
    <property type="entry name" value="Trypsin_dom"/>
</dbReference>
<name>A0A8C5TTC5_9PASS</name>
<evidence type="ECO:0000256" key="1">
    <source>
        <dbReference type="ARBA" id="ARBA00023157"/>
    </source>
</evidence>
<dbReference type="SUPFAM" id="SSF50494">
    <property type="entry name" value="Trypsin-like serine proteases"/>
    <property type="match status" value="1"/>
</dbReference>
<proteinExistence type="predicted"/>
<dbReference type="Ensembl" id="ENSMCST00000010841.1">
    <property type="protein sequence ID" value="ENSMCSP00000010574.1"/>
    <property type="gene ID" value="ENSMCSG00000007490.1"/>
</dbReference>
<protein>
    <recommendedName>
        <fullName evidence="2">Peptidase S1 domain-containing protein</fullName>
    </recommendedName>
</protein>